<reference evidence="2 3" key="1">
    <citation type="submission" date="2019-03" db="EMBL/GenBank/DDBJ databases">
        <authorList>
            <person name="Gaulin E."/>
            <person name="Dumas B."/>
        </authorList>
    </citation>
    <scope>NUCLEOTIDE SEQUENCE [LARGE SCALE GENOMIC DNA]</scope>
    <source>
        <strain evidence="2">CBS 568.67</strain>
    </source>
</reference>
<accession>A0A485LP27</accession>
<dbReference type="AlphaFoldDB" id="A0A485LP27"/>
<gene>
    <name evidence="2" type="primary">Aste57867_23912</name>
    <name evidence="1" type="ORF">As57867_023839</name>
    <name evidence="2" type="ORF">ASTE57867_23912</name>
</gene>
<dbReference type="InterPro" id="IPR036426">
    <property type="entry name" value="Bulb-type_lectin_dom_sf"/>
</dbReference>
<keyword evidence="3" id="KW-1185">Reference proteome</keyword>
<name>A0A485LP27_9STRA</name>
<proteinExistence type="predicted"/>
<dbReference type="EMBL" id="CAADRA010007350">
    <property type="protein sequence ID" value="VFU00555.1"/>
    <property type="molecule type" value="Genomic_DNA"/>
</dbReference>
<organism evidence="2 3">
    <name type="scientific">Aphanomyces stellatus</name>
    <dbReference type="NCBI Taxonomy" id="120398"/>
    <lineage>
        <taxon>Eukaryota</taxon>
        <taxon>Sar</taxon>
        <taxon>Stramenopiles</taxon>
        <taxon>Oomycota</taxon>
        <taxon>Saprolegniomycetes</taxon>
        <taxon>Saprolegniales</taxon>
        <taxon>Verrucalvaceae</taxon>
        <taxon>Aphanomyces</taxon>
    </lineage>
</organism>
<dbReference type="Gene3D" id="2.90.10.10">
    <property type="entry name" value="Bulb-type lectin domain"/>
    <property type="match status" value="1"/>
</dbReference>
<dbReference type="OrthoDB" id="1884773at2759"/>
<evidence type="ECO:0000313" key="2">
    <source>
        <dbReference type="EMBL" id="VFU00555.1"/>
    </source>
</evidence>
<dbReference type="SUPFAM" id="SSF51110">
    <property type="entry name" value="alpha-D-mannose-specific plant lectins"/>
    <property type="match status" value="1"/>
</dbReference>
<sequence>MDVQAVCCTWTTIPARSTVATPLKLRAKVQMQWDSNLVLYFAYEQQPTFASHTQNSGGSRVVMQGDGNLVMYRYDGLPAWASHIDGFGVGPYCLNIFEVIGGHLYGSYREMDLSIWDSDCKKRRLGSDAGRIYSGQRDHRGCVKLDGNGIEHDRCHQLSNGCANELENEFPSL</sequence>
<dbReference type="Proteomes" id="UP000332933">
    <property type="component" value="Unassembled WGS sequence"/>
</dbReference>
<evidence type="ECO:0000313" key="1">
    <source>
        <dbReference type="EMBL" id="KAF0684089.1"/>
    </source>
</evidence>
<dbReference type="EMBL" id="VJMH01007324">
    <property type="protein sequence ID" value="KAF0684089.1"/>
    <property type="molecule type" value="Genomic_DNA"/>
</dbReference>
<reference evidence="1" key="2">
    <citation type="submission" date="2019-06" db="EMBL/GenBank/DDBJ databases">
        <title>Genomics analysis of Aphanomyces spp. identifies a new class of oomycete effector associated with host adaptation.</title>
        <authorList>
            <person name="Gaulin E."/>
        </authorList>
    </citation>
    <scope>NUCLEOTIDE SEQUENCE</scope>
    <source>
        <strain evidence="1">CBS 578.67</strain>
    </source>
</reference>
<protein>
    <submittedName>
        <fullName evidence="2">Aste57867_23912 protein</fullName>
    </submittedName>
</protein>
<evidence type="ECO:0000313" key="3">
    <source>
        <dbReference type="Proteomes" id="UP000332933"/>
    </source>
</evidence>